<sequence length="175" mass="19986">MHRHICASNRLLNVHFEAVIGGLSVAIIMHERNVEEGTIEWSTWSADSGSHSRSYHRYEDVYVNAPFCGKLGFIAPEYHITDKCTLKNDVYAYGKMLLELILGQPIYDFRELLSREAFRLEDGLRILMNEGQLGRVIDSNLQGNYVEGAAERLVQFALLCTYEDPSLRPEMSEEV</sequence>
<organism evidence="6 7">
    <name type="scientific">Rhodamnia argentea</name>
    <dbReference type="NCBI Taxonomy" id="178133"/>
    <lineage>
        <taxon>Eukaryota</taxon>
        <taxon>Viridiplantae</taxon>
        <taxon>Streptophyta</taxon>
        <taxon>Embryophyta</taxon>
        <taxon>Tracheophyta</taxon>
        <taxon>Spermatophyta</taxon>
        <taxon>Magnoliopsida</taxon>
        <taxon>eudicotyledons</taxon>
        <taxon>Gunneridae</taxon>
        <taxon>Pentapetalae</taxon>
        <taxon>rosids</taxon>
        <taxon>malvids</taxon>
        <taxon>Myrtales</taxon>
        <taxon>Myrtaceae</taxon>
        <taxon>Myrtoideae</taxon>
        <taxon>Myrteae</taxon>
        <taxon>Australasian group</taxon>
        <taxon>Rhodamnia</taxon>
    </lineage>
</organism>
<accession>A0ABM3HPM9</accession>
<evidence type="ECO:0000256" key="4">
    <source>
        <dbReference type="ARBA" id="ARBA00022840"/>
    </source>
</evidence>
<keyword evidence="6" id="KW-1185">Reference proteome</keyword>
<name>A0ABM3HPM9_9MYRT</name>
<dbReference type="SUPFAM" id="SSF56112">
    <property type="entry name" value="Protein kinase-like (PK-like)"/>
    <property type="match status" value="1"/>
</dbReference>
<dbReference type="PANTHER" id="PTHR47973">
    <property type="entry name" value="CYSTEINE-RICH RECEPTOR-LIKE PROTEIN KINASE 3"/>
    <property type="match status" value="1"/>
</dbReference>
<keyword evidence="1" id="KW-0808">Transferase</keyword>
<dbReference type="GeneID" id="125315965"/>
<evidence type="ECO:0000256" key="3">
    <source>
        <dbReference type="ARBA" id="ARBA00022777"/>
    </source>
</evidence>
<dbReference type="Proteomes" id="UP000827889">
    <property type="component" value="Chromosome 7"/>
</dbReference>
<evidence type="ECO:0000313" key="6">
    <source>
        <dbReference type="Proteomes" id="UP000827889"/>
    </source>
</evidence>
<gene>
    <name evidence="7" type="primary">LOC125315965</name>
</gene>
<evidence type="ECO:0000259" key="5">
    <source>
        <dbReference type="PROSITE" id="PS50011"/>
    </source>
</evidence>
<dbReference type="PROSITE" id="PS50011">
    <property type="entry name" value="PROTEIN_KINASE_DOM"/>
    <property type="match status" value="1"/>
</dbReference>
<keyword evidence="3" id="KW-0418">Kinase</keyword>
<evidence type="ECO:0000256" key="1">
    <source>
        <dbReference type="ARBA" id="ARBA00022679"/>
    </source>
</evidence>
<feature type="domain" description="Protein kinase" evidence="5">
    <location>
        <begin position="1"/>
        <end position="175"/>
    </location>
</feature>
<evidence type="ECO:0000313" key="7">
    <source>
        <dbReference type="RefSeq" id="XP_048138551.1"/>
    </source>
</evidence>
<protein>
    <submittedName>
        <fullName evidence="7">BRASSINOSTEROID INSENSITIVE 1-associated receptor kinase 1-like</fullName>
    </submittedName>
</protein>
<dbReference type="Gene3D" id="1.10.510.10">
    <property type="entry name" value="Transferase(Phosphotransferase) domain 1"/>
    <property type="match status" value="1"/>
</dbReference>
<reference evidence="7" key="1">
    <citation type="submission" date="2025-08" db="UniProtKB">
        <authorList>
            <consortium name="RefSeq"/>
        </authorList>
    </citation>
    <scope>IDENTIFICATION</scope>
    <source>
        <tissue evidence="7">Leaf</tissue>
    </source>
</reference>
<dbReference type="InterPro" id="IPR052059">
    <property type="entry name" value="CR_Ser/Thr_kinase"/>
</dbReference>
<keyword evidence="2" id="KW-0547">Nucleotide-binding</keyword>
<proteinExistence type="predicted"/>
<dbReference type="InterPro" id="IPR000719">
    <property type="entry name" value="Prot_kinase_dom"/>
</dbReference>
<evidence type="ECO:0000256" key="2">
    <source>
        <dbReference type="ARBA" id="ARBA00022741"/>
    </source>
</evidence>
<dbReference type="RefSeq" id="XP_048138551.1">
    <property type="nucleotide sequence ID" value="XM_048282594.1"/>
</dbReference>
<keyword evidence="4" id="KW-0067">ATP-binding</keyword>
<dbReference type="InterPro" id="IPR011009">
    <property type="entry name" value="Kinase-like_dom_sf"/>
</dbReference>